<accession>A0A502GLR2</accession>
<evidence type="ECO:0000313" key="1">
    <source>
        <dbReference type="EMBL" id="TPG63089.1"/>
    </source>
</evidence>
<proteinExistence type="predicted"/>
<organism evidence="1 2">
    <name type="scientific">Hymenobacter nivis</name>
    <dbReference type="NCBI Taxonomy" id="1850093"/>
    <lineage>
        <taxon>Bacteria</taxon>
        <taxon>Pseudomonadati</taxon>
        <taxon>Bacteroidota</taxon>
        <taxon>Cytophagia</taxon>
        <taxon>Cytophagales</taxon>
        <taxon>Hymenobacteraceae</taxon>
        <taxon>Hymenobacter</taxon>
    </lineage>
</organism>
<dbReference type="EMBL" id="RCYZ01000008">
    <property type="protein sequence ID" value="TPG63089.1"/>
    <property type="molecule type" value="Genomic_DNA"/>
</dbReference>
<evidence type="ECO:0000313" key="2">
    <source>
        <dbReference type="Proteomes" id="UP000317646"/>
    </source>
</evidence>
<gene>
    <name evidence="1" type="ORF">EAH73_17495</name>
</gene>
<dbReference type="OrthoDB" id="1164858at2"/>
<comment type="caution">
    <text evidence="1">The sequence shown here is derived from an EMBL/GenBank/DDBJ whole genome shotgun (WGS) entry which is preliminary data.</text>
</comment>
<dbReference type="Proteomes" id="UP000317646">
    <property type="component" value="Unassembled WGS sequence"/>
</dbReference>
<name>A0A502GLR2_9BACT</name>
<keyword evidence="2" id="KW-1185">Reference proteome</keyword>
<dbReference type="InterPro" id="IPR046732">
    <property type="entry name" value="DUF6624"/>
</dbReference>
<sequence length="240" mass="26501">MWAMAGNADKAFGYLGQATKADYDDVAHLRADSDLISLHTDRRWQPLIAGLDTKVAQAEAHVNQALKKQLAEIRLADQGIRLKIDSVEKKSGMDAAMAPALVQEMQAVDTRNLAQLVTIIDKYGWPGRSLVGKAGATTAFLVVQHSDADTQRKYLPLLREAAAKGELEKSALALLEDRVLMGQGKPQIYGSQLTANMDTKKYQFYAIEDEAHVDERRAAMGLEPLADYAKRFGLDYQPKK</sequence>
<dbReference type="Pfam" id="PF20329">
    <property type="entry name" value="DUF6624"/>
    <property type="match status" value="1"/>
</dbReference>
<protein>
    <submittedName>
        <fullName evidence="1">Uncharacterized protein</fullName>
    </submittedName>
</protein>
<dbReference type="AlphaFoldDB" id="A0A502GLR2"/>
<reference evidence="1 2" key="1">
    <citation type="journal article" date="2019" name="Environ. Microbiol.">
        <title>Species interactions and distinct microbial communities in high Arctic permafrost affected cryosols are associated with the CH4 and CO2 gas fluxes.</title>
        <authorList>
            <person name="Altshuler I."/>
            <person name="Hamel J."/>
            <person name="Turney S."/>
            <person name="Magnuson E."/>
            <person name="Levesque R."/>
            <person name="Greer C."/>
            <person name="Whyte L.G."/>
        </authorList>
    </citation>
    <scope>NUCLEOTIDE SEQUENCE [LARGE SCALE GENOMIC DNA]</scope>
    <source>
        <strain evidence="1 2">S9.2P</strain>
    </source>
</reference>